<evidence type="ECO:0000259" key="13">
    <source>
        <dbReference type="Pfam" id="PF02721"/>
    </source>
</evidence>
<protein>
    <submittedName>
        <fullName evidence="15">Nucleic acid-binding OB-fold</fullName>
    </submittedName>
</protein>
<evidence type="ECO:0000256" key="1">
    <source>
        <dbReference type="ARBA" id="ARBA00004613"/>
    </source>
</evidence>
<evidence type="ECO:0000256" key="7">
    <source>
        <dbReference type="ARBA" id="ARBA00022801"/>
    </source>
</evidence>
<keyword evidence="9" id="KW-0238">DNA-binding</keyword>
<keyword evidence="10" id="KW-1015">Disulfide bond</keyword>
<dbReference type="AlphaFoldDB" id="A0A8T2FNY0"/>
<dbReference type="GO" id="GO:0006508">
    <property type="term" value="P:proteolysis"/>
    <property type="evidence" value="ECO:0007669"/>
    <property type="project" value="UniProtKB-KW"/>
</dbReference>
<dbReference type="Pfam" id="PF08646">
    <property type="entry name" value="Rep_fac-A_C"/>
    <property type="match status" value="1"/>
</dbReference>
<dbReference type="InterPro" id="IPR013955">
    <property type="entry name" value="Rep_factor-A_C"/>
</dbReference>
<comment type="similarity">
    <text evidence="2">Belongs to the peptidase S10 family.</text>
</comment>
<evidence type="ECO:0000256" key="9">
    <source>
        <dbReference type="ARBA" id="ARBA00023125"/>
    </source>
</evidence>
<sequence>MNVWRQYSVKAGESIKMILVDEAGDKMYAAVRREQIKKFERCLTEGVWKIITTITLNPTSGQYHISDLKYKIGFVFKTTVSPCDTVSDSLFLSLAKFDVILSGSTNSNILHDVMGQVIDRSEIQDLNANNKPTKKIDFHLRDQHDTRLACILWGKYAEIVDKACQESTDGIVVCLIRFAKINLYNDTRSVSNFFDVSQVFVDPTLAELDLFKQSSGSFHKRLYAPRTGDDDGDYPRQTIKEVLTSSDVGKCKTVCTVSAIDTDWPCYYFCCRAHNKKVVKEEAIKLEDVKQPQKPRFWCEICNGFAKSVVAKFWLHLHIMDQTGEARCMLFDSHAKEILGTTAPELLDGSFDEIEDPTVLPDVINGLKGKTFQFLLCIQRENIFGGYDSFTVVRVYTGNIVDEIVQEDSDAYVDPSSLISIEQNNRVDATIPQGNYHNPFRPFLKPGTWIHISDFRVVVPQSRVRYSSFRFHIKFIWETSVYPLPELVKRDFFDFIFPVDLKYPCLEDWDYVTDAMGVVTNISAIKKFLFVCRQGETDYESRYVSFELLDNISAAYNYQPIVAIVRFWRIAEIEGENVLKSEFGCSRIYLNPTNFPEIDIQSYMTFLVSLVPSSKVMGLILADEHGMTIEATVGYKMSDHYKDFINEGEWVTITNFGVVENSGSVRATTHSFKIGFSVDTVVRLTSPVPAIPHYRLASFSSIIDDEIDKSVLVATKKEAHNYRRYGGGVIVVVLGWWKIDRYFDGPKNVRVCTAGPISTVFPDPDIPESNEIHEINNRMGKQQDWSVTACIFLSLSLASQIHCSSQTHFPSHKGGAGLSGDTSHFNSITRENVLSLKEKDLIEKLPGQPSGISFRQYGGYVAVNEPATRFLYYYFVEAIKPSKSTPLVLWFNGGPGCSSVGFGAFEELGPFRVHSDGKTLYRNPYSWNNEANMLFFEGPISVGFSYSSTPFDWEIFGEQADKLTAEDNYMFLVNWLERFPEYKGRDVYISGQSYAGHYIPQLAQIILHRNNQTFINLRGISIGNPGLDLLIEADNENKFILSHGLVSQKDFEEYSKVCDFANYDMDECPKIMPKFSIEHNKHLDVYNIYAPVCLNSTLSSEPKKCTTIMEVDPCRSNYVKAYLNSENVQEAMHANTTKLPYEWKACNHYLNSVWIDADKDASMVPILHDLMGEGVRVLVYSGDVDAAIPFTATMAVLKTMNLTVVNEWRPWFTGGQLGGFTEDYEGNLTYATVKGSGHSVPLDQPVHALNLFTSFIRNTPLPQTP</sequence>
<dbReference type="Pfam" id="PF00450">
    <property type="entry name" value="Peptidase_S10"/>
    <property type="match status" value="1"/>
</dbReference>
<dbReference type="Pfam" id="PF02721">
    <property type="entry name" value="DUF223"/>
    <property type="match status" value="2"/>
</dbReference>
<evidence type="ECO:0000256" key="10">
    <source>
        <dbReference type="ARBA" id="ARBA00023157"/>
    </source>
</evidence>
<dbReference type="FunFam" id="3.40.50.1820:FF:000211">
    <property type="entry name" value="Carboxypeptidase"/>
    <property type="match status" value="1"/>
</dbReference>
<dbReference type="FunFam" id="3.40.50.12670:FF:000002">
    <property type="entry name" value="Carboxypeptidase"/>
    <property type="match status" value="1"/>
</dbReference>
<dbReference type="PANTHER" id="PTHR11802">
    <property type="entry name" value="SERINE PROTEASE FAMILY S10 SERINE CARBOXYPEPTIDASE"/>
    <property type="match status" value="1"/>
</dbReference>
<dbReference type="FunFam" id="3.40.50.11320:FF:000002">
    <property type="entry name" value="Carboxypeptidase"/>
    <property type="match status" value="1"/>
</dbReference>
<keyword evidence="8" id="KW-0862">Zinc</keyword>
<dbReference type="CDD" id="cd04481">
    <property type="entry name" value="RPA1_DBD_B_like"/>
    <property type="match status" value="2"/>
</dbReference>
<dbReference type="PROSITE" id="PS00560">
    <property type="entry name" value="CARBOXYPEPT_SER_HIS"/>
    <property type="match status" value="1"/>
</dbReference>
<dbReference type="GO" id="GO:0046872">
    <property type="term" value="F:metal ion binding"/>
    <property type="evidence" value="ECO:0007669"/>
    <property type="project" value="UniProtKB-KW"/>
</dbReference>
<evidence type="ECO:0000256" key="6">
    <source>
        <dbReference type="ARBA" id="ARBA00022729"/>
    </source>
</evidence>
<dbReference type="InterPro" id="IPR047192">
    <property type="entry name" value="Euk_RPA1_DBD_C"/>
</dbReference>
<keyword evidence="5" id="KW-0479">Metal-binding</keyword>
<keyword evidence="3" id="KW-0121">Carboxypeptidase</keyword>
<evidence type="ECO:0000256" key="8">
    <source>
        <dbReference type="ARBA" id="ARBA00022833"/>
    </source>
</evidence>
<dbReference type="CDD" id="cd04476">
    <property type="entry name" value="RPA1_DBD_C"/>
    <property type="match status" value="1"/>
</dbReference>
<evidence type="ECO:0000259" key="14">
    <source>
        <dbReference type="Pfam" id="PF08646"/>
    </source>
</evidence>
<comment type="function">
    <text evidence="12">Probable carboxypeptidase.</text>
</comment>
<evidence type="ECO:0000256" key="11">
    <source>
        <dbReference type="ARBA" id="ARBA00023180"/>
    </source>
</evidence>
<evidence type="ECO:0000256" key="5">
    <source>
        <dbReference type="ARBA" id="ARBA00022723"/>
    </source>
</evidence>
<evidence type="ECO:0000256" key="4">
    <source>
        <dbReference type="ARBA" id="ARBA00022670"/>
    </source>
</evidence>
<keyword evidence="16" id="KW-1185">Reference proteome</keyword>
<dbReference type="GO" id="GO:0004185">
    <property type="term" value="F:serine-type carboxypeptidase activity"/>
    <property type="evidence" value="ECO:0007669"/>
    <property type="project" value="InterPro"/>
</dbReference>
<evidence type="ECO:0000256" key="2">
    <source>
        <dbReference type="ARBA" id="ARBA00009431"/>
    </source>
</evidence>
<dbReference type="GO" id="GO:0005773">
    <property type="term" value="C:vacuole"/>
    <property type="evidence" value="ECO:0007669"/>
    <property type="project" value="TreeGrafter"/>
</dbReference>
<dbReference type="GO" id="GO:0005576">
    <property type="term" value="C:extracellular region"/>
    <property type="evidence" value="ECO:0007669"/>
    <property type="project" value="UniProtKB-SubCell"/>
</dbReference>
<feature type="domain" description="Replication factor A C-terminal" evidence="14">
    <location>
        <begin position="253"/>
        <end position="381"/>
    </location>
</feature>
<dbReference type="InterPro" id="IPR001563">
    <property type="entry name" value="Peptidase_S10"/>
</dbReference>
<keyword evidence="6" id="KW-0732">Signal</keyword>
<keyword evidence="11" id="KW-0325">Glycoprotein</keyword>
<accession>A0A8T2FNY0</accession>
<dbReference type="InterPro" id="IPR033124">
    <property type="entry name" value="Ser_caboxypep_his_AS"/>
</dbReference>
<reference evidence="15 16" key="1">
    <citation type="submission" date="2020-12" db="EMBL/GenBank/DDBJ databases">
        <title>Concerted genomic and epigenomic changes stabilize Arabidopsis allopolyploids.</title>
        <authorList>
            <person name="Chen Z."/>
        </authorList>
    </citation>
    <scope>NUCLEOTIDE SEQUENCE [LARGE SCALE GENOMIC DNA]</scope>
    <source>
        <strain evidence="15">Allo738</strain>
        <tissue evidence="15">Leaf</tissue>
    </source>
</reference>
<evidence type="ECO:0000313" key="16">
    <source>
        <dbReference type="Proteomes" id="UP000694240"/>
    </source>
</evidence>
<evidence type="ECO:0000256" key="3">
    <source>
        <dbReference type="ARBA" id="ARBA00022645"/>
    </source>
</evidence>
<proteinExistence type="inferred from homology"/>
<feature type="domain" description="Replication protein A 70 kDa DNA-binding subunit B/D first OB fold" evidence="13">
    <location>
        <begin position="606"/>
        <end position="683"/>
    </location>
</feature>
<evidence type="ECO:0000256" key="12">
    <source>
        <dbReference type="ARBA" id="ARBA00037399"/>
    </source>
</evidence>
<comment type="caution">
    <text evidence="15">The sequence shown here is derived from an EMBL/GenBank/DDBJ whole genome shotgun (WGS) entry which is preliminary data.</text>
</comment>
<dbReference type="EMBL" id="JAEFBK010000002">
    <property type="protein sequence ID" value="KAG7635963.1"/>
    <property type="molecule type" value="Genomic_DNA"/>
</dbReference>
<organism evidence="15 16">
    <name type="scientific">Arabidopsis thaliana x Arabidopsis arenosa</name>
    <dbReference type="NCBI Taxonomy" id="1240361"/>
    <lineage>
        <taxon>Eukaryota</taxon>
        <taxon>Viridiplantae</taxon>
        <taxon>Streptophyta</taxon>
        <taxon>Embryophyta</taxon>
        <taxon>Tracheophyta</taxon>
        <taxon>Spermatophyta</taxon>
        <taxon>Magnoliopsida</taxon>
        <taxon>eudicotyledons</taxon>
        <taxon>Gunneridae</taxon>
        <taxon>Pentapetalae</taxon>
        <taxon>rosids</taxon>
        <taxon>malvids</taxon>
        <taxon>Brassicales</taxon>
        <taxon>Brassicaceae</taxon>
        <taxon>Camelineae</taxon>
        <taxon>Arabidopsis</taxon>
    </lineage>
</organism>
<name>A0A8T2FNY0_9BRAS</name>
<dbReference type="GO" id="GO:0003677">
    <property type="term" value="F:DNA binding"/>
    <property type="evidence" value="ECO:0007669"/>
    <property type="project" value="UniProtKB-KW"/>
</dbReference>
<dbReference type="PANTHER" id="PTHR11802:SF132">
    <property type="entry name" value="SERINE CARBOXYPEPTIDASE-LIKE 36-RELATED"/>
    <property type="match status" value="1"/>
</dbReference>
<dbReference type="CDD" id="cd04480">
    <property type="entry name" value="RPA1_DBD_A_like"/>
    <property type="match status" value="3"/>
</dbReference>
<gene>
    <name evidence="15" type="ORF">ISN45_At02g004600</name>
</gene>
<keyword evidence="4" id="KW-0645">Protease</keyword>
<evidence type="ECO:0000313" key="15">
    <source>
        <dbReference type="EMBL" id="KAG7635963.1"/>
    </source>
</evidence>
<feature type="domain" description="Replication protein A 70 kDa DNA-binding subunit B/D first OB fold" evidence="13">
    <location>
        <begin position="2"/>
        <end position="83"/>
    </location>
</feature>
<dbReference type="InterPro" id="IPR003871">
    <property type="entry name" value="RFA1B/D_OB_1st"/>
</dbReference>
<dbReference type="Proteomes" id="UP000694240">
    <property type="component" value="Chromosome 2"/>
</dbReference>
<comment type="subcellular location">
    <subcellularLocation>
        <location evidence="1">Secreted</location>
    </subcellularLocation>
</comment>
<keyword evidence="7" id="KW-0378">Hydrolase</keyword>